<sequence length="222" mass="24366">MAMCIYGFSSNVAALQFEWAWQHPTESLAVRKAAATFKSLSGVANKIKLAYTMLTLPSWENLNLTVNFFSTKYTIHAAGCPRLPAQMRVNICTLDELPCYAEGQGATCKKGHIEEEDDGEELITGFIEVATDHFGQPLQAKETMEELCYFTHSPDRNIASASSTPSSCNEDGGMGKLRPVSSTAELIDLCTPLSCILRTKTKRALFDSEIIDLTDSPLSIQL</sequence>
<name>A0A835PXM8_VANPL</name>
<dbReference type="OrthoDB" id="24645at2759"/>
<dbReference type="PANTHER" id="PTHR20208:SF10">
    <property type="entry name" value="STRUCTURE-SPECIFIC ENDONUCLEASE SUBUNIT SLX1"/>
    <property type="match status" value="1"/>
</dbReference>
<dbReference type="AlphaFoldDB" id="A0A835PXM8"/>
<comment type="caution">
    <text evidence="1">The sequence shown here is derived from an EMBL/GenBank/DDBJ whole genome shotgun (WGS) entry which is preliminary data.</text>
</comment>
<dbReference type="EMBL" id="JADCNM010000012">
    <property type="protein sequence ID" value="KAG0459449.1"/>
    <property type="molecule type" value="Genomic_DNA"/>
</dbReference>
<dbReference type="GO" id="GO:0008821">
    <property type="term" value="F:crossover junction DNA endonuclease activity"/>
    <property type="evidence" value="ECO:0007669"/>
    <property type="project" value="TreeGrafter"/>
</dbReference>
<dbReference type="GO" id="GO:0033557">
    <property type="term" value="C:Slx1-Slx4 complex"/>
    <property type="evidence" value="ECO:0007669"/>
    <property type="project" value="TreeGrafter"/>
</dbReference>
<dbReference type="GO" id="GO:0017108">
    <property type="term" value="F:5'-flap endonuclease activity"/>
    <property type="evidence" value="ECO:0007669"/>
    <property type="project" value="TreeGrafter"/>
</dbReference>
<dbReference type="InterPro" id="IPR050381">
    <property type="entry name" value="SLX1_endonuclease"/>
</dbReference>
<evidence type="ECO:0000313" key="2">
    <source>
        <dbReference type="Proteomes" id="UP000639772"/>
    </source>
</evidence>
<dbReference type="Proteomes" id="UP000639772">
    <property type="component" value="Chromosome 12"/>
</dbReference>
<evidence type="ECO:0008006" key="3">
    <source>
        <dbReference type="Google" id="ProtNLM"/>
    </source>
</evidence>
<protein>
    <recommendedName>
        <fullName evidence="3">Structure-specific endonuclease subunit SLX1 homolog</fullName>
    </recommendedName>
</protein>
<gene>
    <name evidence="1" type="ORF">HPP92_022577</name>
</gene>
<dbReference type="GO" id="GO:0000724">
    <property type="term" value="P:double-strand break repair via homologous recombination"/>
    <property type="evidence" value="ECO:0007669"/>
    <property type="project" value="TreeGrafter"/>
</dbReference>
<dbReference type="PANTHER" id="PTHR20208">
    <property type="entry name" value="STRUCTURE-SPECIFIC ENDONUCLEASE SUBUNIT SLX1"/>
    <property type="match status" value="1"/>
</dbReference>
<organism evidence="1 2">
    <name type="scientific">Vanilla planifolia</name>
    <name type="common">Vanilla</name>
    <dbReference type="NCBI Taxonomy" id="51239"/>
    <lineage>
        <taxon>Eukaryota</taxon>
        <taxon>Viridiplantae</taxon>
        <taxon>Streptophyta</taxon>
        <taxon>Embryophyta</taxon>
        <taxon>Tracheophyta</taxon>
        <taxon>Spermatophyta</taxon>
        <taxon>Magnoliopsida</taxon>
        <taxon>Liliopsida</taxon>
        <taxon>Asparagales</taxon>
        <taxon>Orchidaceae</taxon>
        <taxon>Vanilloideae</taxon>
        <taxon>Vanilleae</taxon>
        <taxon>Vanilla</taxon>
    </lineage>
</organism>
<reference evidence="1 2" key="1">
    <citation type="journal article" date="2020" name="Nat. Food">
        <title>A phased Vanilla planifolia genome enables genetic improvement of flavour and production.</title>
        <authorList>
            <person name="Hasing T."/>
            <person name="Tang H."/>
            <person name="Brym M."/>
            <person name="Khazi F."/>
            <person name="Huang T."/>
            <person name="Chambers A.H."/>
        </authorList>
    </citation>
    <scope>NUCLEOTIDE SEQUENCE [LARGE SCALE GENOMIC DNA]</scope>
    <source>
        <tissue evidence="1">Leaf</tissue>
    </source>
</reference>
<evidence type="ECO:0000313" key="1">
    <source>
        <dbReference type="EMBL" id="KAG0459449.1"/>
    </source>
</evidence>
<accession>A0A835PXM8</accession>
<proteinExistence type="predicted"/>